<dbReference type="InterPro" id="IPR017850">
    <property type="entry name" value="Alkaline_phosphatase_core_sf"/>
</dbReference>
<gene>
    <name evidence="4" type="ORF">QBC37DRAFT_175228</name>
</gene>
<keyword evidence="5" id="KW-1185">Reference proteome</keyword>
<dbReference type="Proteomes" id="UP001301769">
    <property type="component" value="Unassembled WGS sequence"/>
</dbReference>
<evidence type="ECO:0000256" key="3">
    <source>
        <dbReference type="SAM" id="SignalP"/>
    </source>
</evidence>
<feature type="signal peptide" evidence="3">
    <location>
        <begin position="1"/>
        <end position="27"/>
    </location>
</feature>
<name>A0AAN7B7S6_9PEZI</name>
<evidence type="ECO:0000256" key="1">
    <source>
        <dbReference type="ARBA" id="ARBA00022801"/>
    </source>
</evidence>
<dbReference type="InterPro" id="IPR007312">
    <property type="entry name" value="Phosphoesterase"/>
</dbReference>
<protein>
    <submittedName>
        <fullName evidence="4">Acid phosphatase</fullName>
    </submittedName>
</protein>
<dbReference type="PANTHER" id="PTHR31956:SF15">
    <property type="entry name" value="ACID PHOSPHATASE PHOA"/>
    <property type="match status" value="1"/>
</dbReference>
<evidence type="ECO:0000313" key="4">
    <source>
        <dbReference type="EMBL" id="KAK4213232.1"/>
    </source>
</evidence>
<feature type="region of interest" description="Disordered" evidence="2">
    <location>
        <begin position="372"/>
        <end position="401"/>
    </location>
</feature>
<dbReference type="PANTHER" id="PTHR31956">
    <property type="entry name" value="NON-SPECIFIC PHOSPHOLIPASE C4-RELATED"/>
    <property type="match status" value="1"/>
</dbReference>
<dbReference type="Gene3D" id="3.40.720.10">
    <property type="entry name" value="Alkaline Phosphatase, subunit A"/>
    <property type="match status" value="1"/>
</dbReference>
<dbReference type="EMBL" id="MU858112">
    <property type="protein sequence ID" value="KAK4213232.1"/>
    <property type="molecule type" value="Genomic_DNA"/>
</dbReference>
<evidence type="ECO:0000313" key="5">
    <source>
        <dbReference type="Proteomes" id="UP001301769"/>
    </source>
</evidence>
<organism evidence="4 5">
    <name type="scientific">Rhypophila decipiens</name>
    <dbReference type="NCBI Taxonomy" id="261697"/>
    <lineage>
        <taxon>Eukaryota</taxon>
        <taxon>Fungi</taxon>
        <taxon>Dikarya</taxon>
        <taxon>Ascomycota</taxon>
        <taxon>Pezizomycotina</taxon>
        <taxon>Sordariomycetes</taxon>
        <taxon>Sordariomycetidae</taxon>
        <taxon>Sordariales</taxon>
        <taxon>Naviculisporaceae</taxon>
        <taxon>Rhypophila</taxon>
    </lineage>
</organism>
<dbReference type="AlphaFoldDB" id="A0AAN7B7S6"/>
<dbReference type="GO" id="GO:0016788">
    <property type="term" value="F:hydrolase activity, acting on ester bonds"/>
    <property type="evidence" value="ECO:0007669"/>
    <property type="project" value="InterPro"/>
</dbReference>
<reference evidence="4" key="1">
    <citation type="journal article" date="2023" name="Mol. Phylogenet. Evol.">
        <title>Genome-scale phylogeny and comparative genomics of the fungal order Sordariales.</title>
        <authorList>
            <person name="Hensen N."/>
            <person name="Bonometti L."/>
            <person name="Westerberg I."/>
            <person name="Brannstrom I.O."/>
            <person name="Guillou S."/>
            <person name="Cros-Aarteil S."/>
            <person name="Calhoun S."/>
            <person name="Haridas S."/>
            <person name="Kuo A."/>
            <person name="Mondo S."/>
            <person name="Pangilinan J."/>
            <person name="Riley R."/>
            <person name="LaButti K."/>
            <person name="Andreopoulos B."/>
            <person name="Lipzen A."/>
            <person name="Chen C."/>
            <person name="Yan M."/>
            <person name="Daum C."/>
            <person name="Ng V."/>
            <person name="Clum A."/>
            <person name="Steindorff A."/>
            <person name="Ohm R.A."/>
            <person name="Martin F."/>
            <person name="Silar P."/>
            <person name="Natvig D.O."/>
            <person name="Lalanne C."/>
            <person name="Gautier V."/>
            <person name="Ament-Velasquez S.L."/>
            <person name="Kruys A."/>
            <person name="Hutchinson M.I."/>
            <person name="Powell A.J."/>
            <person name="Barry K."/>
            <person name="Miller A.N."/>
            <person name="Grigoriev I.V."/>
            <person name="Debuchy R."/>
            <person name="Gladieux P."/>
            <person name="Hiltunen Thoren M."/>
            <person name="Johannesson H."/>
        </authorList>
    </citation>
    <scope>NUCLEOTIDE SEQUENCE</scope>
    <source>
        <strain evidence="4">PSN293</strain>
    </source>
</reference>
<evidence type="ECO:0000256" key="2">
    <source>
        <dbReference type="SAM" id="MobiDB-lite"/>
    </source>
</evidence>
<dbReference type="FunFam" id="3.40.720.10:FF:000064">
    <property type="entry name" value="Probable acid phosphatase Pho610"/>
    <property type="match status" value="1"/>
</dbReference>
<accession>A0AAN7B7S6</accession>
<proteinExistence type="predicted"/>
<comment type="caution">
    <text evidence="4">The sequence shown here is derived from an EMBL/GenBank/DDBJ whole genome shotgun (WGS) entry which is preliminary data.</text>
</comment>
<reference evidence="4" key="2">
    <citation type="submission" date="2023-05" db="EMBL/GenBank/DDBJ databases">
        <authorList>
            <consortium name="Lawrence Berkeley National Laboratory"/>
            <person name="Steindorff A."/>
            <person name="Hensen N."/>
            <person name="Bonometti L."/>
            <person name="Westerberg I."/>
            <person name="Brannstrom I.O."/>
            <person name="Guillou S."/>
            <person name="Cros-Aarteil S."/>
            <person name="Calhoun S."/>
            <person name="Haridas S."/>
            <person name="Kuo A."/>
            <person name="Mondo S."/>
            <person name="Pangilinan J."/>
            <person name="Riley R."/>
            <person name="Labutti K."/>
            <person name="Andreopoulos B."/>
            <person name="Lipzen A."/>
            <person name="Chen C."/>
            <person name="Yanf M."/>
            <person name="Daum C."/>
            <person name="Ng V."/>
            <person name="Clum A."/>
            <person name="Ohm R."/>
            <person name="Martin F."/>
            <person name="Silar P."/>
            <person name="Natvig D."/>
            <person name="Lalanne C."/>
            <person name="Gautier V."/>
            <person name="Ament-Velasquez S.L."/>
            <person name="Kruys A."/>
            <person name="Hutchinson M.I."/>
            <person name="Powell A.J."/>
            <person name="Barry K."/>
            <person name="Miller A.N."/>
            <person name="Grigoriev I.V."/>
            <person name="Debuchy R."/>
            <person name="Gladieux P."/>
            <person name="Thoren M.H."/>
            <person name="Johannesson H."/>
        </authorList>
    </citation>
    <scope>NUCLEOTIDE SEQUENCE</scope>
    <source>
        <strain evidence="4">PSN293</strain>
    </source>
</reference>
<keyword evidence="3" id="KW-0732">Signal</keyword>
<dbReference type="Pfam" id="PF04185">
    <property type="entry name" value="Phosphoesterase"/>
    <property type="match status" value="1"/>
</dbReference>
<sequence length="401" mass="44621">MLSSSFFSISLLGLLSVVSLEVTVTAADKINIVPGKAFDRFITIWLENQDYAKTLVDEAMVDMARQGIQLERYYAQTHPSQPNYIAAVGGDYFGLDHDERVRIPQNVSTVVDLFDTRGISWAGYFEDIPSPGYMGDASDGKTGNDGWDYVRKHNPFVSYDSINKNGSRLLNLLSLADFKRALEQRAVPQFVFISPNMMNDGHNTTLDHATNWSRELMKLILLPEAFDEPTLVMLTFDESEAYNEPNHIGTLLLGSAIPPKLKNTKDATFYTHYSILSTIEYNWDLPNLGRYDVGANIFRWVGEATGYDVAARLRDPTNADTVKNSFSYPGFLNQDESKWLPIPVPNLNLVGSSGKSVAEAVVKNWQSAVDKHTPYDGSGKVQDGEENLPVYKPPGGNREGA</sequence>
<dbReference type="GO" id="GO:0009395">
    <property type="term" value="P:phospholipid catabolic process"/>
    <property type="evidence" value="ECO:0007669"/>
    <property type="project" value="TreeGrafter"/>
</dbReference>
<feature type="chain" id="PRO_5043013824" evidence="3">
    <location>
        <begin position="28"/>
        <end position="401"/>
    </location>
</feature>
<keyword evidence="1" id="KW-0378">Hydrolase</keyword>